<protein>
    <submittedName>
        <fullName evidence="2">Uncharacterized protein</fullName>
    </submittedName>
</protein>
<evidence type="ECO:0000313" key="3">
    <source>
        <dbReference type="Proteomes" id="UP001445335"/>
    </source>
</evidence>
<reference evidence="2 3" key="1">
    <citation type="journal article" date="2024" name="Nat. Commun.">
        <title>Phylogenomics reveals the evolutionary origins of lichenization in chlorophyte algae.</title>
        <authorList>
            <person name="Puginier C."/>
            <person name="Libourel C."/>
            <person name="Otte J."/>
            <person name="Skaloud P."/>
            <person name="Haon M."/>
            <person name="Grisel S."/>
            <person name="Petersen M."/>
            <person name="Berrin J.G."/>
            <person name="Delaux P.M."/>
            <person name="Dal Grande F."/>
            <person name="Keller J."/>
        </authorList>
    </citation>
    <scope>NUCLEOTIDE SEQUENCE [LARGE SCALE GENOMIC DNA]</scope>
    <source>
        <strain evidence="2 3">SAG 245.80</strain>
    </source>
</reference>
<accession>A0AAW1REU9</accession>
<evidence type="ECO:0000256" key="1">
    <source>
        <dbReference type="SAM" id="MobiDB-lite"/>
    </source>
</evidence>
<comment type="caution">
    <text evidence="2">The sequence shown here is derived from an EMBL/GenBank/DDBJ whole genome shotgun (WGS) entry which is preliminary data.</text>
</comment>
<dbReference type="EMBL" id="JALJOU010000043">
    <property type="protein sequence ID" value="KAK9831980.1"/>
    <property type="molecule type" value="Genomic_DNA"/>
</dbReference>
<dbReference type="Proteomes" id="UP001445335">
    <property type="component" value="Unassembled WGS sequence"/>
</dbReference>
<gene>
    <name evidence="2" type="ORF">WJX81_005608</name>
</gene>
<feature type="region of interest" description="Disordered" evidence="1">
    <location>
        <begin position="1"/>
        <end position="73"/>
    </location>
</feature>
<proteinExistence type="predicted"/>
<dbReference type="AlphaFoldDB" id="A0AAW1REU9"/>
<organism evidence="2 3">
    <name type="scientific">Elliptochloris bilobata</name>
    <dbReference type="NCBI Taxonomy" id="381761"/>
    <lineage>
        <taxon>Eukaryota</taxon>
        <taxon>Viridiplantae</taxon>
        <taxon>Chlorophyta</taxon>
        <taxon>core chlorophytes</taxon>
        <taxon>Trebouxiophyceae</taxon>
        <taxon>Trebouxiophyceae incertae sedis</taxon>
        <taxon>Elliptochloris clade</taxon>
        <taxon>Elliptochloris</taxon>
    </lineage>
</organism>
<evidence type="ECO:0000313" key="2">
    <source>
        <dbReference type="EMBL" id="KAK9831980.1"/>
    </source>
</evidence>
<sequence length="404" mass="42440">MEFRFPGWGASLHERSTSQACAHPSKPITEAQPAWRHDDLDDLSGDEEDAGALGTSVAPEQSHGGSTEGSRRSEAVNAALACRALRESALSDELWSAWSGGREPAAGSGQPAAAHAAELCMEGSAGSPAPGCHYHVAKAVALAERTGRRFPSLVPAHEDARRTAADLYAMVAMPVPTGHEDAGAWCRAWQESVLTLQRALLQLTRFDWSATYDMLVVACVHAADMAALSLHARMAAAPHAAAAIGRSDRALDAGASLWEGVLGAWRAYRRWAAVVLATSERLAECVSAEHAAEMMARGDIATPSLGDATKAAFRGQVLLAFGLRGPLQASLLASVETAAAGGGAGGDWALWQRVRALLHELDAPDDRTAAVGTRSKLRLCFGLEPGAGELVLSPTWPLRVPALT</sequence>
<feature type="compositionally biased region" description="Acidic residues" evidence="1">
    <location>
        <begin position="40"/>
        <end position="50"/>
    </location>
</feature>
<name>A0AAW1REU9_9CHLO</name>
<keyword evidence="3" id="KW-1185">Reference proteome</keyword>